<comment type="subcellular location">
    <subcellularLocation>
        <location evidence="1">Mitochondrion</location>
    </subcellularLocation>
</comment>
<dbReference type="STRING" id="407821.A0A087UN97"/>
<dbReference type="GO" id="GO:0005743">
    <property type="term" value="C:mitochondrial inner membrane"/>
    <property type="evidence" value="ECO:0007669"/>
    <property type="project" value="UniProtKB-ARBA"/>
</dbReference>
<dbReference type="InterPro" id="IPR014721">
    <property type="entry name" value="Ribsml_uS5_D2-typ_fold_subgr"/>
</dbReference>
<evidence type="ECO:0000259" key="11">
    <source>
        <dbReference type="PROSITE" id="PS50881"/>
    </source>
</evidence>
<dbReference type="FunFam" id="3.30.160.20:FF:000022">
    <property type="entry name" value="28S ribosomal protein S5, mitochondrial"/>
    <property type="match status" value="1"/>
</dbReference>
<sequence>MAVSRVTVLNLCKQYSKLLVSDTHRNWKADRLHVTLQYNFSPLNWNIWRYSHTFLSRVTAEQLWKGVTSVSPAGRKKGRGRSRKVPRDLNRGQVIGFGKKNMLWPGLNAPAIQGREVLKQQELPPDEEREKRILELRDKFSKRKSFKLHPLERGWSGTKLGGRSLGPPDPIGEETFEGFDSRVLEFKSVMHMSGQRGRVRNFSAFVVVGNKKGLAGFALKRSVNAGTAANAAKNKAGQLLRYIELDNNTVIHDFCGEFGAVKVFVEKRPEGFGLVCHRVIKAICEVLGIKDLYAKVDGPEKNYQCITKAFFIGLMTQKSYKQIADEKGLHVVELKKERDNFPVVVASPERCRTEEEIEPTEQIDFKLHLHNGKVVAERKKYQPFYINFPSYIKEMKDRESLRNQRAVQINQYAKYGALKSFLHAREE</sequence>
<comment type="similarity">
    <text evidence="2 10">Belongs to the universal ribosomal protein uS5 family.</text>
</comment>
<dbReference type="FunFam" id="3.30.230.10:FF:000002">
    <property type="entry name" value="30S ribosomal protein S5"/>
    <property type="match status" value="1"/>
</dbReference>
<gene>
    <name evidence="12" type="ORF">X975_25750</name>
</gene>
<dbReference type="PROSITE" id="PS50881">
    <property type="entry name" value="S5_DSRBD"/>
    <property type="match status" value="1"/>
</dbReference>
<dbReference type="GO" id="GO:0003735">
    <property type="term" value="F:structural constituent of ribosome"/>
    <property type="evidence" value="ECO:0007669"/>
    <property type="project" value="UniProtKB-UniRule"/>
</dbReference>
<protein>
    <recommendedName>
        <fullName evidence="6">Small ribosomal subunit protein uS5m</fullName>
    </recommendedName>
    <alternativeName>
        <fullName evidence="7">28S ribosomal protein S5, mitochondrial</fullName>
    </alternativeName>
</protein>
<dbReference type="Pfam" id="PF03719">
    <property type="entry name" value="Ribosomal_S5_C"/>
    <property type="match status" value="1"/>
</dbReference>
<dbReference type="Proteomes" id="UP000054359">
    <property type="component" value="Unassembled WGS sequence"/>
</dbReference>
<keyword evidence="13" id="KW-1185">Reference proteome</keyword>
<dbReference type="SUPFAM" id="SSF54768">
    <property type="entry name" value="dsRNA-binding domain-like"/>
    <property type="match status" value="1"/>
</dbReference>
<evidence type="ECO:0000256" key="6">
    <source>
        <dbReference type="ARBA" id="ARBA00039335"/>
    </source>
</evidence>
<dbReference type="InterPro" id="IPR000851">
    <property type="entry name" value="Ribosomal_uS5"/>
</dbReference>
<dbReference type="SUPFAM" id="SSF54211">
    <property type="entry name" value="Ribosomal protein S5 domain 2-like"/>
    <property type="match status" value="1"/>
</dbReference>
<keyword evidence="5 9" id="KW-0687">Ribonucleoprotein</keyword>
<reference evidence="12 13" key="1">
    <citation type="submission" date="2013-11" db="EMBL/GenBank/DDBJ databases">
        <title>Genome sequencing of Stegodyphus mimosarum.</title>
        <authorList>
            <person name="Bechsgaard J."/>
        </authorList>
    </citation>
    <scope>NUCLEOTIDE SEQUENCE [LARGE SCALE GENOMIC DNA]</scope>
</reference>
<keyword evidence="4" id="KW-0496">Mitochondrion</keyword>
<feature type="non-terminal residue" evidence="12">
    <location>
        <position position="427"/>
    </location>
</feature>
<dbReference type="OMA" id="LICHRAI"/>
<dbReference type="Pfam" id="PF00333">
    <property type="entry name" value="Ribosomal_S5"/>
    <property type="match status" value="1"/>
</dbReference>
<dbReference type="Gene3D" id="3.30.230.10">
    <property type="match status" value="1"/>
</dbReference>
<evidence type="ECO:0000313" key="12">
    <source>
        <dbReference type="EMBL" id="KFM78836.1"/>
    </source>
</evidence>
<evidence type="ECO:0000256" key="4">
    <source>
        <dbReference type="ARBA" id="ARBA00023128"/>
    </source>
</evidence>
<evidence type="ECO:0000256" key="9">
    <source>
        <dbReference type="PROSITE-ProRule" id="PRU00268"/>
    </source>
</evidence>
<dbReference type="EMBL" id="KK120694">
    <property type="protein sequence ID" value="KFM78836.1"/>
    <property type="molecule type" value="Genomic_DNA"/>
</dbReference>
<dbReference type="InterPro" id="IPR013810">
    <property type="entry name" value="Ribosomal_uS5_N"/>
</dbReference>
<proteinExistence type="inferred from homology"/>
<comment type="subunit">
    <text evidence="8">Component of the mitochondrial ribosome small subunit (28S) which comprises a 12S rRNA and about 30 distinct proteins.</text>
</comment>
<dbReference type="OrthoDB" id="6424501at2759"/>
<feature type="domain" description="S5 DRBM" evidence="11">
    <location>
        <begin position="179"/>
        <end position="243"/>
    </location>
</feature>
<dbReference type="Pfam" id="PF21251">
    <property type="entry name" value="Ribosomal_uS5m_N"/>
    <property type="match status" value="1"/>
</dbReference>
<dbReference type="GO" id="GO:0003723">
    <property type="term" value="F:RNA binding"/>
    <property type="evidence" value="ECO:0007669"/>
    <property type="project" value="InterPro"/>
</dbReference>
<evidence type="ECO:0000313" key="13">
    <source>
        <dbReference type="Proteomes" id="UP000054359"/>
    </source>
</evidence>
<keyword evidence="3 9" id="KW-0689">Ribosomal protein</keyword>
<dbReference type="Gene3D" id="3.30.160.20">
    <property type="match status" value="1"/>
</dbReference>
<dbReference type="InterPro" id="IPR048584">
    <property type="entry name" value="Ribosomal_uS5m_N"/>
</dbReference>
<evidence type="ECO:0000256" key="5">
    <source>
        <dbReference type="ARBA" id="ARBA00023274"/>
    </source>
</evidence>
<dbReference type="InterPro" id="IPR020568">
    <property type="entry name" value="Ribosomal_Su5_D2-typ_SF"/>
</dbReference>
<organism evidence="12 13">
    <name type="scientific">Stegodyphus mimosarum</name>
    <name type="common">African social velvet spider</name>
    <dbReference type="NCBI Taxonomy" id="407821"/>
    <lineage>
        <taxon>Eukaryota</taxon>
        <taxon>Metazoa</taxon>
        <taxon>Ecdysozoa</taxon>
        <taxon>Arthropoda</taxon>
        <taxon>Chelicerata</taxon>
        <taxon>Arachnida</taxon>
        <taxon>Araneae</taxon>
        <taxon>Araneomorphae</taxon>
        <taxon>Entelegynae</taxon>
        <taxon>Eresoidea</taxon>
        <taxon>Eresidae</taxon>
        <taxon>Stegodyphus</taxon>
    </lineage>
</organism>
<name>A0A087UN97_STEMI</name>
<evidence type="ECO:0000256" key="8">
    <source>
        <dbReference type="ARBA" id="ARBA00062683"/>
    </source>
</evidence>
<evidence type="ECO:0000256" key="3">
    <source>
        <dbReference type="ARBA" id="ARBA00022980"/>
    </source>
</evidence>
<evidence type="ECO:0000256" key="7">
    <source>
        <dbReference type="ARBA" id="ARBA00041606"/>
    </source>
</evidence>
<evidence type="ECO:0000256" key="2">
    <source>
        <dbReference type="ARBA" id="ARBA00008945"/>
    </source>
</evidence>
<evidence type="ECO:0000256" key="10">
    <source>
        <dbReference type="RuleBase" id="RU003823"/>
    </source>
</evidence>
<dbReference type="InterPro" id="IPR005324">
    <property type="entry name" value="Ribosomal_uS5_C"/>
</dbReference>
<dbReference type="PANTHER" id="PTHR48277:SF1">
    <property type="entry name" value="MITOCHONDRIAL RIBOSOMAL PROTEIN S5"/>
    <property type="match status" value="1"/>
</dbReference>
<dbReference type="PANTHER" id="PTHR48277">
    <property type="entry name" value="MITOCHONDRIAL RIBOSOMAL PROTEIN S5"/>
    <property type="match status" value="1"/>
</dbReference>
<dbReference type="GO" id="GO:0006412">
    <property type="term" value="P:translation"/>
    <property type="evidence" value="ECO:0007669"/>
    <property type="project" value="InterPro"/>
</dbReference>
<dbReference type="AlphaFoldDB" id="A0A087UN97"/>
<dbReference type="GO" id="GO:0005763">
    <property type="term" value="C:mitochondrial small ribosomal subunit"/>
    <property type="evidence" value="ECO:0007669"/>
    <property type="project" value="UniProtKB-ARBA"/>
</dbReference>
<accession>A0A087UN97</accession>
<evidence type="ECO:0000256" key="1">
    <source>
        <dbReference type="ARBA" id="ARBA00004173"/>
    </source>
</evidence>